<feature type="region of interest" description="Disordered" evidence="2">
    <location>
        <begin position="403"/>
        <end position="423"/>
    </location>
</feature>
<proteinExistence type="predicted"/>
<gene>
    <name evidence="3" type="ORF">M6B38_297345</name>
</gene>
<organism evidence="3 4">
    <name type="scientific">Iris pallida</name>
    <name type="common">Sweet iris</name>
    <dbReference type="NCBI Taxonomy" id="29817"/>
    <lineage>
        <taxon>Eukaryota</taxon>
        <taxon>Viridiplantae</taxon>
        <taxon>Streptophyta</taxon>
        <taxon>Embryophyta</taxon>
        <taxon>Tracheophyta</taxon>
        <taxon>Spermatophyta</taxon>
        <taxon>Magnoliopsida</taxon>
        <taxon>Liliopsida</taxon>
        <taxon>Asparagales</taxon>
        <taxon>Iridaceae</taxon>
        <taxon>Iridoideae</taxon>
        <taxon>Irideae</taxon>
        <taxon>Iris</taxon>
    </lineage>
</organism>
<evidence type="ECO:0000256" key="2">
    <source>
        <dbReference type="SAM" id="MobiDB-lite"/>
    </source>
</evidence>
<feature type="region of interest" description="Disordered" evidence="2">
    <location>
        <begin position="548"/>
        <end position="573"/>
    </location>
</feature>
<dbReference type="PANTHER" id="PTHR33476">
    <property type="entry name" value="EMB|CAB62613.1"/>
    <property type="match status" value="1"/>
</dbReference>
<evidence type="ECO:0000256" key="1">
    <source>
        <dbReference type="SAM" id="Coils"/>
    </source>
</evidence>
<feature type="region of interest" description="Disordered" evidence="2">
    <location>
        <begin position="49"/>
        <end position="72"/>
    </location>
</feature>
<comment type="caution">
    <text evidence="3">The sequence shown here is derived from an EMBL/GenBank/DDBJ whole genome shotgun (WGS) entry which is preliminary data.</text>
</comment>
<dbReference type="InterPro" id="IPR040348">
    <property type="entry name" value="POLAR-like"/>
</dbReference>
<dbReference type="GO" id="GO:0008356">
    <property type="term" value="P:asymmetric cell division"/>
    <property type="evidence" value="ECO:0007669"/>
    <property type="project" value="InterPro"/>
</dbReference>
<keyword evidence="4" id="KW-1185">Reference proteome</keyword>
<reference evidence="3" key="1">
    <citation type="journal article" date="2023" name="GigaByte">
        <title>Genome assembly of the bearded iris, Iris pallida Lam.</title>
        <authorList>
            <person name="Bruccoleri R.E."/>
            <person name="Oakeley E.J."/>
            <person name="Faust A.M.E."/>
            <person name="Altorfer M."/>
            <person name="Dessus-Babus S."/>
            <person name="Burckhardt D."/>
            <person name="Oertli M."/>
            <person name="Naumann U."/>
            <person name="Petersen F."/>
            <person name="Wong J."/>
        </authorList>
    </citation>
    <scope>NUCLEOTIDE SEQUENCE</scope>
    <source>
        <strain evidence="3">GSM-AAB239-AS_SAM_17_03QT</strain>
    </source>
</reference>
<accession>A0AAX6HS28</accession>
<dbReference type="EMBL" id="JANAVB010007200">
    <property type="protein sequence ID" value="KAJ6843314.1"/>
    <property type="molecule type" value="Genomic_DNA"/>
</dbReference>
<feature type="compositionally biased region" description="Basic and acidic residues" evidence="2">
    <location>
        <begin position="559"/>
        <end position="568"/>
    </location>
</feature>
<feature type="compositionally biased region" description="Polar residues" evidence="2">
    <location>
        <begin position="50"/>
        <end position="61"/>
    </location>
</feature>
<evidence type="ECO:0000313" key="4">
    <source>
        <dbReference type="Proteomes" id="UP001140949"/>
    </source>
</evidence>
<reference evidence="3" key="2">
    <citation type="submission" date="2023-04" db="EMBL/GenBank/DDBJ databases">
        <authorList>
            <person name="Bruccoleri R.E."/>
            <person name="Oakeley E.J."/>
            <person name="Faust A.-M."/>
            <person name="Dessus-Babus S."/>
            <person name="Altorfer M."/>
            <person name="Burckhardt D."/>
            <person name="Oertli M."/>
            <person name="Naumann U."/>
            <person name="Petersen F."/>
            <person name="Wong J."/>
        </authorList>
    </citation>
    <scope>NUCLEOTIDE SEQUENCE</scope>
    <source>
        <strain evidence="3">GSM-AAB239-AS_SAM_17_03QT</strain>
        <tissue evidence="3">Leaf</tissue>
    </source>
</reference>
<dbReference type="PANTHER" id="PTHR33476:SF7">
    <property type="entry name" value="EMB|CAB62613.1"/>
    <property type="match status" value="1"/>
</dbReference>
<dbReference type="AlphaFoldDB" id="A0AAX6HS28"/>
<evidence type="ECO:0000313" key="3">
    <source>
        <dbReference type="EMBL" id="KAJ6843314.1"/>
    </source>
</evidence>
<keyword evidence="1" id="KW-0175">Coiled coil</keyword>
<feature type="coiled-coil region" evidence="1">
    <location>
        <begin position="346"/>
        <end position="373"/>
    </location>
</feature>
<dbReference type="Proteomes" id="UP001140949">
    <property type="component" value="Unassembled WGS sequence"/>
</dbReference>
<sequence length="635" mass="71095">MDGKVDKNKKVEFVSDHSSLLSLQPWVFRKESCLNGEEKMSVDGELDRLTSASQSEASPRNVSLRYGGGGGGRGRNCLRSKHSCRYSVKPVVSAGNCLIPQLHNEDFEFGERGFNLFPSSSGPALRPLVITDGRRIISRSTYDPSCVSFGNGLHNEVGEVSRRIISRSTYDPSCVSFRNGLHNEVGEASLGRRESVVGIPPLPLLQSPESNIREAQHLKRDTENTLRTCKSSSLQDSPDRILLLRLGINIGVISTILSYRREVERLNDMLKHNENLVQDLQEELEMKESLTVKELPDEACESKQLKGSYTNMVHSLDSLKTHDPSSFPSQERDGHDCLCLPESRGNTELSKIEAELEFELERLELNMNASSLEGRISALGEMDPDLIGDVVQGELREDMLKGEARRGQVDVKRDSNGTSTTETHDVNYAVSPRELSLRLHEVIQFRLEERVKELENALWCSQKEIEFMEDECVLSQSLRSFSNSENGPSPCKESPTLVRQDSSLSQALCVNLSGDALNAYDEAYEEFMRIADTPDYVPYMTDTSNEVQGHELSPLDGSIVRDPEDSNEGKTSVGTNCFRTEVQWEQMLSRSYSDGESDNTDDEEGKLLIQQIIERTKQGSPLVVHAQRMLYAMED</sequence>
<name>A0AAX6HS28_IRIPA</name>
<feature type="compositionally biased region" description="Basic and acidic residues" evidence="2">
    <location>
        <begin position="403"/>
        <end position="415"/>
    </location>
</feature>
<protein>
    <submittedName>
        <fullName evidence="3">Uncharacterized protein</fullName>
    </submittedName>
</protein>
<feature type="coiled-coil region" evidence="1">
    <location>
        <begin position="256"/>
        <end position="293"/>
    </location>
</feature>